<protein>
    <submittedName>
        <fullName evidence="3">Putative transmembrane protein</fullName>
    </submittedName>
</protein>
<evidence type="ECO:0000256" key="1">
    <source>
        <dbReference type="SAM" id="MobiDB-lite"/>
    </source>
</evidence>
<accession>A0A2G8XLV7</accession>
<keyword evidence="2" id="KW-0472">Membrane</keyword>
<keyword evidence="2 3" id="KW-0812">Transmembrane</keyword>
<evidence type="ECO:0000313" key="3">
    <source>
        <dbReference type="EMBL" id="PIL96019.1"/>
    </source>
</evidence>
<proteinExistence type="predicted"/>
<sequence length="178" mass="19690">MEEEPTLLLEEDNDFFSFFGENDVIAFQGKTEARPREQEFESDWPPFPQPQSGSTQPWEGAGDAAEKGQSGSDEHYMCDEEEDILSEDDDEEEGILKPLFRFVLSVAIRGGAYAAYLLMGYALIILATTGLWVSSSAAGRQGPEDSALELAARDACDAKLSFRAKGGRGYDKYGDFYQ</sequence>
<dbReference type="AlphaFoldDB" id="A0A2G8XLV7"/>
<feature type="region of interest" description="Disordered" evidence="1">
    <location>
        <begin position="30"/>
        <end position="76"/>
    </location>
</feature>
<organism evidence="3 4">
    <name type="scientific">Toxoplasma gondii COUG</name>
    <dbReference type="NCBI Taxonomy" id="1074873"/>
    <lineage>
        <taxon>Eukaryota</taxon>
        <taxon>Sar</taxon>
        <taxon>Alveolata</taxon>
        <taxon>Apicomplexa</taxon>
        <taxon>Conoidasida</taxon>
        <taxon>Coccidia</taxon>
        <taxon>Eucoccidiorida</taxon>
        <taxon>Eimeriorina</taxon>
        <taxon>Sarcocystidae</taxon>
        <taxon>Toxoplasma</taxon>
    </lineage>
</organism>
<reference evidence="3 4" key="1">
    <citation type="journal article" date="2016" name="Nat. Commun.">
        <title>Local admixture of amplified and diversified secreted pathogenesis determinants shapes mosaic Toxoplasma gondii genomes.</title>
        <authorList>
            <person name="Lorenzi H."/>
            <person name="Khan A."/>
            <person name="Behnke M.S."/>
            <person name="Namasivayam S."/>
            <person name="Swapna L.S."/>
            <person name="Hadjithomas M."/>
            <person name="Karamycheva S."/>
            <person name="Pinney D."/>
            <person name="Brunk B.P."/>
            <person name="Ajioka J.W."/>
            <person name="Ajzenberg D."/>
            <person name="Boothroyd J.C."/>
            <person name="Boyle J.P."/>
            <person name="Darde M.L."/>
            <person name="Diaz-Miranda M.A."/>
            <person name="Dubey J.P."/>
            <person name="Fritz H.M."/>
            <person name="Gennari S.M."/>
            <person name="Gregory B.D."/>
            <person name="Kim K."/>
            <person name="Saeij J.P."/>
            <person name="Su C."/>
            <person name="White M.W."/>
            <person name="Zhu X.Q."/>
            <person name="Howe D.K."/>
            <person name="Rosenthal B.M."/>
            <person name="Grigg M.E."/>
            <person name="Parkinson J."/>
            <person name="Liu L."/>
            <person name="Kissinger J.C."/>
            <person name="Roos D.S."/>
            <person name="Sibley L.D."/>
        </authorList>
    </citation>
    <scope>NUCLEOTIDE SEQUENCE [LARGE SCALE GENOMIC DNA]</scope>
    <source>
        <strain evidence="3 4">COUG</strain>
    </source>
</reference>
<evidence type="ECO:0000313" key="4">
    <source>
        <dbReference type="Proteomes" id="UP000236343"/>
    </source>
</evidence>
<name>A0A2G8XLV7_TOXGO</name>
<evidence type="ECO:0000256" key="2">
    <source>
        <dbReference type="SAM" id="Phobius"/>
    </source>
</evidence>
<gene>
    <name evidence="3" type="ORF">TGCOUG_396120</name>
</gene>
<dbReference type="Proteomes" id="UP000236343">
    <property type="component" value="Unassembled WGS sequence"/>
</dbReference>
<keyword evidence="2" id="KW-1133">Transmembrane helix</keyword>
<dbReference type="VEuPathDB" id="ToxoDB:TGCOUG_396120"/>
<feature type="transmembrane region" description="Helical" evidence="2">
    <location>
        <begin position="113"/>
        <end position="133"/>
    </location>
</feature>
<comment type="caution">
    <text evidence="3">The sequence shown here is derived from an EMBL/GenBank/DDBJ whole genome shotgun (WGS) entry which is preliminary data.</text>
</comment>
<dbReference type="EMBL" id="AGQR02004216">
    <property type="protein sequence ID" value="PIL96019.1"/>
    <property type="molecule type" value="Genomic_DNA"/>
</dbReference>